<dbReference type="Proteomes" id="UP001328107">
    <property type="component" value="Unassembled WGS sequence"/>
</dbReference>
<sequence length="174" mass="18784">IHQEMFRLLAVVALVSVASADDSMADFAAIGAKIQSAISSFDPAFVQKLQEIGKNHDISRNQKIAQINEAIAALPADQQEKANKFKDFGIKKEQEMIALVKSMIPSFSSETQAVINNIVSTYENGADTPCKQLIEKITAIYNGASDAAKKELTDAKAGLLEKAKDFAKSLIPAN</sequence>
<feature type="chain" id="PRO_5042887101" evidence="1">
    <location>
        <begin position="21"/>
        <end position="174"/>
    </location>
</feature>
<proteinExistence type="predicted"/>
<evidence type="ECO:0000313" key="3">
    <source>
        <dbReference type="Proteomes" id="UP001328107"/>
    </source>
</evidence>
<dbReference type="EMBL" id="BTRK01000004">
    <property type="protein sequence ID" value="GMR47109.1"/>
    <property type="molecule type" value="Genomic_DNA"/>
</dbReference>
<keyword evidence="3" id="KW-1185">Reference proteome</keyword>
<dbReference type="AlphaFoldDB" id="A0AAN5CMM1"/>
<accession>A0AAN5CMM1</accession>
<name>A0AAN5CMM1_9BILA</name>
<reference evidence="3" key="1">
    <citation type="submission" date="2022-10" db="EMBL/GenBank/DDBJ databases">
        <title>Genome assembly of Pristionchus species.</title>
        <authorList>
            <person name="Yoshida K."/>
            <person name="Sommer R.J."/>
        </authorList>
    </citation>
    <scope>NUCLEOTIDE SEQUENCE [LARGE SCALE GENOMIC DNA]</scope>
    <source>
        <strain evidence="3">RS5460</strain>
    </source>
</reference>
<keyword evidence="1" id="KW-0732">Signal</keyword>
<organism evidence="2 3">
    <name type="scientific">Pristionchus mayeri</name>
    <dbReference type="NCBI Taxonomy" id="1317129"/>
    <lineage>
        <taxon>Eukaryota</taxon>
        <taxon>Metazoa</taxon>
        <taxon>Ecdysozoa</taxon>
        <taxon>Nematoda</taxon>
        <taxon>Chromadorea</taxon>
        <taxon>Rhabditida</taxon>
        <taxon>Rhabditina</taxon>
        <taxon>Diplogasteromorpha</taxon>
        <taxon>Diplogasteroidea</taxon>
        <taxon>Neodiplogasteridae</taxon>
        <taxon>Pristionchus</taxon>
    </lineage>
</organism>
<evidence type="ECO:0000256" key="1">
    <source>
        <dbReference type="SAM" id="SignalP"/>
    </source>
</evidence>
<feature type="non-terminal residue" evidence="2">
    <location>
        <position position="1"/>
    </location>
</feature>
<feature type="signal peptide" evidence="1">
    <location>
        <begin position="1"/>
        <end position="20"/>
    </location>
</feature>
<protein>
    <submittedName>
        <fullName evidence="2">Uncharacterized protein</fullName>
    </submittedName>
</protein>
<gene>
    <name evidence="2" type="ORF">PMAYCL1PPCAC_17304</name>
</gene>
<evidence type="ECO:0000313" key="2">
    <source>
        <dbReference type="EMBL" id="GMR47109.1"/>
    </source>
</evidence>
<comment type="caution">
    <text evidence="2">The sequence shown here is derived from an EMBL/GenBank/DDBJ whole genome shotgun (WGS) entry which is preliminary data.</text>
</comment>